<keyword evidence="6" id="KW-0032">Aminotransferase</keyword>
<evidence type="ECO:0000313" key="6">
    <source>
        <dbReference type="EMBL" id="GGA26203.1"/>
    </source>
</evidence>
<keyword evidence="7" id="KW-1185">Reference proteome</keyword>
<dbReference type="InterPro" id="IPR000192">
    <property type="entry name" value="Aminotrans_V_dom"/>
</dbReference>
<evidence type="ECO:0000256" key="2">
    <source>
        <dbReference type="ARBA" id="ARBA00022898"/>
    </source>
</evidence>
<evidence type="ECO:0000313" key="7">
    <source>
        <dbReference type="Proteomes" id="UP000628017"/>
    </source>
</evidence>
<proteinExistence type="inferred from homology"/>
<keyword evidence="6" id="KW-0808">Transferase</keyword>
<dbReference type="Pfam" id="PF00266">
    <property type="entry name" value="Aminotran_5"/>
    <property type="match status" value="1"/>
</dbReference>
<evidence type="ECO:0000259" key="5">
    <source>
        <dbReference type="Pfam" id="PF00266"/>
    </source>
</evidence>
<dbReference type="PANTHER" id="PTHR43686:SF1">
    <property type="entry name" value="AMINOTRAN_5 DOMAIN-CONTAINING PROTEIN"/>
    <property type="match status" value="1"/>
</dbReference>
<evidence type="ECO:0000256" key="3">
    <source>
        <dbReference type="RuleBase" id="RU004075"/>
    </source>
</evidence>
<dbReference type="Gene3D" id="3.90.1150.10">
    <property type="entry name" value="Aspartate Aminotransferase, domain 1"/>
    <property type="match status" value="1"/>
</dbReference>
<dbReference type="InterPro" id="IPR020578">
    <property type="entry name" value="Aminotrans_V_PyrdxlP_BS"/>
</dbReference>
<dbReference type="Proteomes" id="UP000628017">
    <property type="component" value="Unassembled WGS sequence"/>
</dbReference>
<dbReference type="RefSeq" id="WP_188676822.1">
    <property type="nucleotide sequence ID" value="NZ_BMKA01000004.1"/>
</dbReference>
<evidence type="ECO:0000256" key="4">
    <source>
        <dbReference type="RuleBase" id="RU004504"/>
    </source>
</evidence>
<comment type="caution">
    <text evidence="6">The sequence shown here is derived from an EMBL/GenBank/DDBJ whole genome shotgun (WGS) entry which is preliminary data.</text>
</comment>
<dbReference type="InterPro" id="IPR015422">
    <property type="entry name" value="PyrdxlP-dep_Trfase_small"/>
</dbReference>
<dbReference type="AlphaFoldDB" id="A0A916R0R7"/>
<organism evidence="6 7">
    <name type="scientific">Neptunicoccus cionae</name>
    <dbReference type="NCBI Taxonomy" id="2035344"/>
    <lineage>
        <taxon>Bacteria</taxon>
        <taxon>Pseudomonadati</taxon>
        <taxon>Pseudomonadota</taxon>
        <taxon>Alphaproteobacteria</taxon>
        <taxon>Rhodobacterales</taxon>
        <taxon>Paracoccaceae</taxon>
        <taxon>Neptunicoccus</taxon>
    </lineage>
</organism>
<sequence length="478" mass="51829">MSLSTFRDALKSDDLVAQLRDSVIGDGMKIPGLFGNVSLVYADYVASGRALGPVEDYIREHVLPYYANSHTEASYCGAYMTRLRAEARAEIARLTHADDCSVVFTGAGATAGLNRLVSLFGVNTAQKAVVFVGPYEHHSNLLPWRESNAEIVEIPETAQGGPDLAVLEAELLSRSDADVKIGSFSAASNVTGIVTDPVGTTRLLKAHGALSVWDYAGGGPYLPIDMNAAPDCLIDAVVVSTHKFPGGPGGSGVLIVRDTTVVRDTPTWPGGGTVTFVSPWDHAYSSSISAREEAGTPNVIGDIRAALAFMVKDAIGQDFITQREAELNRMAFDGWRDNPQLSLLAADQEDRLPIFSFLVRRADSTPFHHQLFTRMLSDVYGIQTRGGCACAGPYAHRLLNIAQAESEGLFNDLRAGKEMRKPGWVRLNFSYLMDDAQVRYVLDSVNELTARLEELEKHYTVDPSTARFSIKPDSRAVA</sequence>
<reference evidence="6" key="2">
    <citation type="submission" date="2020-09" db="EMBL/GenBank/DDBJ databases">
        <authorList>
            <person name="Sun Q."/>
            <person name="Zhou Y."/>
        </authorList>
    </citation>
    <scope>NUCLEOTIDE SEQUENCE</scope>
    <source>
        <strain evidence="6">CGMCC 1.15880</strain>
    </source>
</reference>
<comment type="cofactor">
    <cofactor evidence="1 4">
        <name>pyridoxal 5'-phosphate</name>
        <dbReference type="ChEBI" id="CHEBI:597326"/>
    </cofactor>
</comment>
<evidence type="ECO:0000256" key="1">
    <source>
        <dbReference type="ARBA" id="ARBA00001933"/>
    </source>
</evidence>
<protein>
    <submittedName>
        <fullName evidence="6">Aminotransferase class V</fullName>
    </submittedName>
</protein>
<accession>A0A916R0R7</accession>
<dbReference type="EMBL" id="BMKA01000004">
    <property type="protein sequence ID" value="GGA26203.1"/>
    <property type="molecule type" value="Genomic_DNA"/>
</dbReference>
<dbReference type="InterPro" id="IPR015424">
    <property type="entry name" value="PyrdxlP-dep_Trfase"/>
</dbReference>
<dbReference type="SUPFAM" id="SSF53383">
    <property type="entry name" value="PLP-dependent transferases"/>
    <property type="match status" value="1"/>
</dbReference>
<dbReference type="PANTHER" id="PTHR43686">
    <property type="entry name" value="SULFURTRANSFERASE-RELATED"/>
    <property type="match status" value="1"/>
</dbReference>
<reference evidence="6" key="1">
    <citation type="journal article" date="2014" name="Int. J. Syst. Evol. Microbiol.">
        <title>Complete genome sequence of Corynebacterium casei LMG S-19264T (=DSM 44701T), isolated from a smear-ripened cheese.</title>
        <authorList>
            <consortium name="US DOE Joint Genome Institute (JGI-PGF)"/>
            <person name="Walter F."/>
            <person name="Albersmeier A."/>
            <person name="Kalinowski J."/>
            <person name="Ruckert C."/>
        </authorList>
    </citation>
    <scope>NUCLEOTIDE SEQUENCE</scope>
    <source>
        <strain evidence="6">CGMCC 1.15880</strain>
    </source>
</reference>
<gene>
    <name evidence="6" type="ORF">GCM10011498_28930</name>
</gene>
<keyword evidence="2" id="KW-0663">Pyridoxal phosphate</keyword>
<feature type="domain" description="Aminotransferase class V" evidence="5">
    <location>
        <begin position="40"/>
        <end position="398"/>
    </location>
</feature>
<dbReference type="GO" id="GO:0008483">
    <property type="term" value="F:transaminase activity"/>
    <property type="evidence" value="ECO:0007669"/>
    <property type="project" value="UniProtKB-KW"/>
</dbReference>
<name>A0A916R0R7_9RHOB</name>
<dbReference type="Gene3D" id="3.40.640.10">
    <property type="entry name" value="Type I PLP-dependent aspartate aminotransferase-like (Major domain)"/>
    <property type="match status" value="1"/>
</dbReference>
<comment type="similarity">
    <text evidence="3">Belongs to the class-V pyridoxal-phosphate-dependent aminotransferase family.</text>
</comment>
<dbReference type="InterPro" id="IPR015421">
    <property type="entry name" value="PyrdxlP-dep_Trfase_major"/>
</dbReference>
<dbReference type="PROSITE" id="PS00595">
    <property type="entry name" value="AA_TRANSFER_CLASS_5"/>
    <property type="match status" value="1"/>
</dbReference>